<reference evidence="3 4" key="1">
    <citation type="journal article" date="2023" name="Life. Sci Alliance">
        <title>Evolutionary insights into 3D genome organization and epigenetic landscape of Vigna mungo.</title>
        <authorList>
            <person name="Junaid A."/>
            <person name="Singh B."/>
            <person name="Bhatia S."/>
        </authorList>
    </citation>
    <scope>NUCLEOTIDE SEQUENCE [LARGE SCALE GENOMIC DNA]</scope>
    <source>
        <strain evidence="3">Urdbean</strain>
    </source>
</reference>
<accession>A0AAQ3ND70</accession>
<protein>
    <submittedName>
        <fullName evidence="3">Uncharacterized protein</fullName>
    </submittedName>
</protein>
<dbReference type="Proteomes" id="UP001374535">
    <property type="component" value="Chromosome 6"/>
</dbReference>
<feature type="signal peptide" evidence="2">
    <location>
        <begin position="1"/>
        <end position="19"/>
    </location>
</feature>
<name>A0AAQ3ND70_VIGMU</name>
<gene>
    <name evidence="3" type="ORF">V8G54_020166</name>
</gene>
<proteinExistence type="predicted"/>
<evidence type="ECO:0000256" key="1">
    <source>
        <dbReference type="SAM" id="MobiDB-lite"/>
    </source>
</evidence>
<keyword evidence="2" id="KW-0732">Signal</keyword>
<keyword evidence="4" id="KW-1185">Reference proteome</keyword>
<organism evidence="3 4">
    <name type="scientific">Vigna mungo</name>
    <name type="common">Black gram</name>
    <name type="synonym">Phaseolus mungo</name>
    <dbReference type="NCBI Taxonomy" id="3915"/>
    <lineage>
        <taxon>Eukaryota</taxon>
        <taxon>Viridiplantae</taxon>
        <taxon>Streptophyta</taxon>
        <taxon>Embryophyta</taxon>
        <taxon>Tracheophyta</taxon>
        <taxon>Spermatophyta</taxon>
        <taxon>Magnoliopsida</taxon>
        <taxon>eudicotyledons</taxon>
        <taxon>Gunneridae</taxon>
        <taxon>Pentapetalae</taxon>
        <taxon>rosids</taxon>
        <taxon>fabids</taxon>
        <taxon>Fabales</taxon>
        <taxon>Fabaceae</taxon>
        <taxon>Papilionoideae</taxon>
        <taxon>50 kb inversion clade</taxon>
        <taxon>NPAAA clade</taxon>
        <taxon>indigoferoid/millettioid clade</taxon>
        <taxon>Phaseoleae</taxon>
        <taxon>Vigna</taxon>
    </lineage>
</organism>
<feature type="chain" id="PRO_5042933656" evidence="2">
    <location>
        <begin position="20"/>
        <end position="216"/>
    </location>
</feature>
<feature type="region of interest" description="Disordered" evidence="1">
    <location>
        <begin position="165"/>
        <end position="216"/>
    </location>
</feature>
<dbReference type="AlphaFoldDB" id="A0AAQ3ND70"/>
<sequence length="216" mass="24026">MKRAHISGVMWLLIIFVNAYLSISDPTKTNDTTSVCDDSLQECLNHRHLDSEFPTIAGFHLARMLVEINSKTLMTTNRKAPCPIRVNRYSDCFPPRVGKKPTKTCHWGVNLSCVSLPPPFPSLFYVSRVTGHRSRTPLLHSFVVSIAVQCSEMASSGLEHRWTKLSVRHPTRPSDQPSTSTNEHQTEQPPISSDGPPTSSNVPPNDQPSTSVNQPQ</sequence>
<feature type="compositionally biased region" description="Polar residues" evidence="1">
    <location>
        <begin position="173"/>
        <end position="216"/>
    </location>
</feature>
<dbReference type="EMBL" id="CP144695">
    <property type="protein sequence ID" value="WVZ06820.1"/>
    <property type="molecule type" value="Genomic_DNA"/>
</dbReference>
<evidence type="ECO:0000313" key="3">
    <source>
        <dbReference type="EMBL" id="WVZ06820.1"/>
    </source>
</evidence>
<evidence type="ECO:0000313" key="4">
    <source>
        <dbReference type="Proteomes" id="UP001374535"/>
    </source>
</evidence>
<evidence type="ECO:0000256" key="2">
    <source>
        <dbReference type="SAM" id="SignalP"/>
    </source>
</evidence>